<dbReference type="InterPro" id="IPR001613">
    <property type="entry name" value="Flavin_amine_oxidase"/>
</dbReference>
<dbReference type="Proteomes" id="UP000813461">
    <property type="component" value="Unassembled WGS sequence"/>
</dbReference>
<sequence length="556" mass="59454">MTASVRNTFNHVALIKLHGLPTNVVRKVYVHTIMFGTLGIPSVVPRIFFPTKSQDPSNQMYINPSTLLSISLLSHLTHSHPSSPPNPNPSQLPPTIDTAIIGAGLAGLSTAHHILSSRPNTSLLILEARSRVGGKVHNYALANGGVTEVGAEFVGPTQDAVLGLINELGLKTFTTYNAGKNVVWRNGSRIAYDADPMLGGAPPVGQDALVQIASVQAELNTWAASLNVSAPWDHARAKEWDSKSLGEYLTAAAPLDDANFVLTTAVKAIFAAEPREISLLYVLAYIASAGNETTVGDLGRLVAVGGGAQESRVVGGTGLIPQRLAERIGYERIVLDAAVSSITKTSTGYDVVSRRGTVHAKKVVLAMAPPLLNHIRFSPPLPESRQALNRQMKMPRIGKGIAVYSSPFWRDQAGLNAQVVSDQGVVRVCFDSSPEDASFGAILGFILGNEMGALDATPASKAQQVILDDYTRYYGTTARNVTEFVLYRWDLEEWSKGGPVAVAPPNVLSQYGHALRETVGGLHFAGTETSEYWTGYMDGAIRSGARVAKEILEGQD</sequence>
<evidence type="ECO:0000256" key="2">
    <source>
        <dbReference type="ARBA" id="ARBA00005995"/>
    </source>
</evidence>
<dbReference type="SUPFAM" id="SSF51905">
    <property type="entry name" value="FAD/NAD(P)-binding domain"/>
    <property type="match status" value="1"/>
</dbReference>
<accession>A0A8K0VTH4</accession>
<dbReference type="GO" id="GO:0097621">
    <property type="term" value="F:monoamine oxidase activity"/>
    <property type="evidence" value="ECO:0007669"/>
    <property type="project" value="UniProtKB-EC"/>
</dbReference>
<evidence type="ECO:0000256" key="6">
    <source>
        <dbReference type="RuleBase" id="RU362067"/>
    </source>
</evidence>
<evidence type="ECO:0000259" key="7">
    <source>
        <dbReference type="Pfam" id="PF01593"/>
    </source>
</evidence>
<name>A0A8K0VTH4_9PLEO</name>
<evidence type="ECO:0000256" key="3">
    <source>
        <dbReference type="ARBA" id="ARBA00023002"/>
    </source>
</evidence>
<dbReference type="Gene3D" id="1.10.405.10">
    <property type="entry name" value="Guanine Nucleotide Dissociation Inhibitor, domain 1"/>
    <property type="match status" value="1"/>
</dbReference>
<feature type="binding site" evidence="5">
    <location>
        <position position="339"/>
    </location>
    <ligand>
        <name>FAD</name>
        <dbReference type="ChEBI" id="CHEBI:57692"/>
    </ligand>
</feature>
<gene>
    <name evidence="8" type="ORF">FB567DRAFT_584344</name>
</gene>
<evidence type="ECO:0000256" key="5">
    <source>
        <dbReference type="PIRSR" id="PIRSR601613-1"/>
    </source>
</evidence>
<comment type="similarity">
    <text evidence="2 6">Belongs to the flavin monoamine oxidase family.</text>
</comment>
<feature type="binding site" evidence="5">
    <location>
        <position position="528"/>
    </location>
    <ligand>
        <name>FAD</name>
        <dbReference type="ChEBI" id="CHEBI:57692"/>
    </ligand>
</feature>
<evidence type="ECO:0000313" key="9">
    <source>
        <dbReference type="Proteomes" id="UP000813461"/>
    </source>
</evidence>
<comment type="cofactor">
    <cofactor evidence="1 6">
        <name>FAD</name>
        <dbReference type="ChEBI" id="CHEBI:57692"/>
    </cofactor>
</comment>
<evidence type="ECO:0000313" key="8">
    <source>
        <dbReference type="EMBL" id="KAH7071715.1"/>
    </source>
</evidence>
<evidence type="ECO:0000256" key="1">
    <source>
        <dbReference type="ARBA" id="ARBA00001974"/>
    </source>
</evidence>
<dbReference type="AlphaFoldDB" id="A0A8K0VTH4"/>
<dbReference type="EMBL" id="JAGMVJ010000024">
    <property type="protein sequence ID" value="KAH7071715.1"/>
    <property type="molecule type" value="Genomic_DNA"/>
</dbReference>
<dbReference type="Gene3D" id="3.90.660.10">
    <property type="match status" value="1"/>
</dbReference>
<evidence type="ECO:0000256" key="4">
    <source>
        <dbReference type="ARBA" id="ARBA00048448"/>
    </source>
</evidence>
<feature type="domain" description="Amine oxidase" evidence="7">
    <location>
        <begin position="105"/>
        <end position="552"/>
    </location>
</feature>
<comment type="caution">
    <text evidence="8">The sequence shown here is derived from an EMBL/GenBank/DDBJ whole genome shotgun (WGS) entry which is preliminary data.</text>
</comment>
<dbReference type="EC" id="1.4.3.-" evidence="6"/>
<dbReference type="PRINTS" id="PR00757">
    <property type="entry name" value="AMINEOXDASEF"/>
</dbReference>
<proteinExistence type="inferred from homology"/>
<keyword evidence="3 6" id="KW-0560">Oxidoreductase</keyword>
<keyword evidence="9" id="KW-1185">Reference proteome</keyword>
<reference evidence="8" key="1">
    <citation type="journal article" date="2021" name="Nat. Commun.">
        <title>Genetic determinants of endophytism in the Arabidopsis root mycobiome.</title>
        <authorList>
            <person name="Mesny F."/>
            <person name="Miyauchi S."/>
            <person name="Thiergart T."/>
            <person name="Pickel B."/>
            <person name="Atanasova L."/>
            <person name="Karlsson M."/>
            <person name="Huettel B."/>
            <person name="Barry K.W."/>
            <person name="Haridas S."/>
            <person name="Chen C."/>
            <person name="Bauer D."/>
            <person name="Andreopoulos W."/>
            <person name="Pangilinan J."/>
            <person name="LaButti K."/>
            <person name="Riley R."/>
            <person name="Lipzen A."/>
            <person name="Clum A."/>
            <person name="Drula E."/>
            <person name="Henrissat B."/>
            <person name="Kohler A."/>
            <person name="Grigoriev I.V."/>
            <person name="Martin F.M."/>
            <person name="Hacquard S."/>
        </authorList>
    </citation>
    <scope>NUCLEOTIDE SEQUENCE</scope>
    <source>
        <strain evidence="8">MPI-SDFR-AT-0120</strain>
    </source>
</reference>
<dbReference type="Gene3D" id="3.50.50.60">
    <property type="entry name" value="FAD/NAD(P)-binding domain"/>
    <property type="match status" value="1"/>
</dbReference>
<keyword evidence="6" id="KW-0274">FAD</keyword>
<feature type="binding site" evidence="5">
    <location>
        <position position="445"/>
    </location>
    <ligand>
        <name>substrate</name>
    </ligand>
</feature>
<dbReference type="PANTHER" id="PTHR43563">
    <property type="entry name" value="AMINE OXIDASE"/>
    <property type="match status" value="1"/>
</dbReference>
<protein>
    <recommendedName>
        <fullName evidence="6">Amine oxidase</fullName>
        <ecNumber evidence="6">1.4.3.-</ecNumber>
    </recommendedName>
</protein>
<dbReference type="InterPro" id="IPR002937">
    <property type="entry name" value="Amino_oxidase"/>
</dbReference>
<dbReference type="PANTHER" id="PTHR43563:SF14">
    <property type="entry name" value="AMINE OXIDASE"/>
    <property type="match status" value="1"/>
</dbReference>
<dbReference type="InterPro" id="IPR050703">
    <property type="entry name" value="Flavin_MAO"/>
</dbReference>
<dbReference type="SUPFAM" id="SSF54373">
    <property type="entry name" value="FAD-linked reductases, C-terminal domain"/>
    <property type="match status" value="1"/>
</dbReference>
<organism evidence="8 9">
    <name type="scientific">Paraphoma chrysanthemicola</name>
    <dbReference type="NCBI Taxonomy" id="798071"/>
    <lineage>
        <taxon>Eukaryota</taxon>
        <taxon>Fungi</taxon>
        <taxon>Dikarya</taxon>
        <taxon>Ascomycota</taxon>
        <taxon>Pezizomycotina</taxon>
        <taxon>Dothideomycetes</taxon>
        <taxon>Pleosporomycetidae</taxon>
        <taxon>Pleosporales</taxon>
        <taxon>Pleosporineae</taxon>
        <taxon>Phaeosphaeriaceae</taxon>
        <taxon>Paraphoma</taxon>
    </lineage>
</organism>
<dbReference type="OrthoDB" id="5046242at2759"/>
<comment type="catalytic activity">
    <reaction evidence="4">
        <text>a secondary aliphatic amine + O2 + H2O = a primary amine + an aldehyde + H2O2</text>
        <dbReference type="Rhea" id="RHEA:26414"/>
        <dbReference type="ChEBI" id="CHEBI:15377"/>
        <dbReference type="ChEBI" id="CHEBI:15379"/>
        <dbReference type="ChEBI" id="CHEBI:16240"/>
        <dbReference type="ChEBI" id="CHEBI:17478"/>
        <dbReference type="ChEBI" id="CHEBI:58855"/>
        <dbReference type="ChEBI" id="CHEBI:65296"/>
        <dbReference type="EC" id="1.4.3.4"/>
    </reaction>
</comment>
<keyword evidence="6" id="KW-0285">Flavoprotein</keyword>
<dbReference type="Pfam" id="PF01593">
    <property type="entry name" value="Amino_oxidase"/>
    <property type="match status" value="1"/>
</dbReference>
<feature type="binding site" evidence="5">
    <location>
        <begin position="127"/>
        <end position="128"/>
    </location>
    <ligand>
        <name>FAD</name>
        <dbReference type="ChEBI" id="CHEBI:57692"/>
    </ligand>
</feature>
<dbReference type="InterPro" id="IPR036188">
    <property type="entry name" value="FAD/NAD-bd_sf"/>
</dbReference>